<feature type="signal peptide" evidence="1">
    <location>
        <begin position="1"/>
        <end position="19"/>
    </location>
</feature>
<feature type="chain" id="PRO_5043864947" description="Secreted protein" evidence="1">
    <location>
        <begin position="20"/>
        <end position="67"/>
    </location>
</feature>
<dbReference type="Proteomes" id="UP001054945">
    <property type="component" value="Unassembled WGS sequence"/>
</dbReference>
<evidence type="ECO:0008006" key="4">
    <source>
        <dbReference type="Google" id="ProtNLM"/>
    </source>
</evidence>
<proteinExistence type="predicted"/>
<dbReference type="EMBL" id="BPLR01005641">
    <property type="protein sequence ID" value="GIY03924.1"/>
    <property type="molecule type" value="Genomic_DNA"/>
</dbReference>
<sequence>MCTVGFVLILALSLQSGRFQPQVTPVVARHKPVAVRLHHSQRESRYFRTCCAEMNNHKNETRQFNSQ</sequence>
<evidence type="ECO:0000313" key="3">
    <source>
        <dbReference type="Proteomes" id="UP001054945"/>
    </source>
</evidence>
<protein>
    <recommendedName>
        <fullName evidence="4">Secreted protein</fullName>
    </recommendedName>
</protein>
<comment type="caution">
    <text evidence="2">The sequence shown here is derived from an EMBL/GenBank/DDBJ whole genome shotgun (WGS) entry which is preliminary data.</text>
</comment>
<dbReference type="AlphaFoldDB" id="A0AAV4Q698"/>
<keyword evidence="3" id="KW-1185">Reference proteome</keyword>
<gene>
    <name evidence="2" type="ORF">CEXT_708261</name>
</gene>
<accession>A0AAV4Q698</accession>
<reference evidence="2 3" key="1">
    <citation type="submission" date="2021-06" db="EMBL/GenBank/DDBJ databases">
        <title>Caerostris extrusa draft genome.</title>
        <authorList>
            <person name="Kono N."/>
            <person name="Arakawa K."/>
        </authorList>
    </citation>
    <scope>NUCLEOTIDE SEQUENCE [LARGE SCALE GENOMIC DNA]</scope>
</reference>
<keyword evidence="1" id="KW-0732">Signal</keyword>
<name>A0AAV4Q698_CAEEX</name>
<evidence type="ECO:0000256" key="1">
    <source>
        <dbReference type="SAM" id="SignalP"/>
    </source>
</evidence>
<organism evidence="2 3">
    <name type="scientific">Caerostris extrusa</name>
    <name type="common">Bark spider</name>
    <name type="synonym">Caerostris bankana</name>
    <dbReference type="NCBI Taxonomy" id="172846"/>
    <lineage>
        <taxon>Eukaryota</taxon>
        <taxon>Metazoa</taxon>
        <taxon>Ecdysozoa</taxon>
        <taxon>Arthropoda</taxon>
        <taxon>Chelicerata</taxon>
        <taxon>Arachnida</taxon>
        <taxon>Araneae</taxon>
        <taxon>Araneomorphae</taxon>
        <taxon>Entelegynae</taxon>
        <taxon>Araneoidea</taxon>
        <taxon>Araneidae</taxon>
        <taxon>Caerostris</taxon>
    </lineage>
</organism>
<evidence type="ECO:0000313" key="2">
    <source>
        <dbReference type="EMBL" id="GIY03924.1"/>
    </source>
</evidence>